<evidence type="ECO:0000313" key="3">
    <source>
        <dbReference type="EMBL" id="MFC7081396.1"/>
    </source>
</evidence>
<feature type="transmembrane region" description="Helical" evidence="2">
    <location>
        <begin position="12"/>
        <end position="30"/>
    </location>
</feature>
<proteinExistence type="predicted"/>
<feature type="transmembrane region" description="Helical" evidence="2">
    <location>
        <begin position="96"/>
        <end position="114"/>
    </location>
</feature>
<keyword evidence="4" id="KW-1185">Reference proteome</keyword>
<gene>
    <name evidence="3" type="ORF">ACFQJ6_16060</name>
</gene>
<evidence type="ECO:0000256" key="1">
    <source>
        <dbReference type="SAM" id="MobiDB-lite"/>
    </source>
</evidence>
<comment type="caution">
    <text evidence="3">The sequence shown here is derived from an EMBL/GenBank/DDBJ whole genome shotgun (WGS) entry which is preliminary data.</text>
</comment>
<feature type="transmembrane region" description="Helical" evidence="2">
    <location>
        <begin position="65"/>
        <end position="84"/>
    </location>
</feature>
<protein>
    <submittedName>
        <fullName evidence="3">Uncharacterized protein</fullName>
    </submittedName>
</protein>
<reference evidence="3 4" key="1">
    <citation type="journal article" date="2019" name="Int. J. Syst. Evol. Microbiol.">
        <title>The Global Catalogue of Microorganisms (GCM) 10K type strain sequencing project: providing services to taxonomists for standard genome sequencing and annotation.</title>
        <authorList>
            <consortium name="The Broad Institute Genomics Platform"/>
            <consortium name="The Broad Institute Genome Sequencing Center for Infectious Disease"/>
            <person name="Wu L."/>
            <person name="Ma J."/>
        </authorList>
    </citation>
    <scope>NUCLEOTIDE SEQUENCE [LARGE SCALE GENOMIC DNA]</scope>
    <source>
        <strain evidence="3 4">DT72</strain>
    </source>
</reference>
<feature type="transmembrane region" description="Helical" evidence="2">
    <location>
        <begin position="36"/>
        <end position="53"/>
    </location>
</feature>
<accession>A0ABD5WRT1</accession>
<keyword evidence="2" id="KW-0812">Transmembrane</keyword>
<feature type="transmembrane region" description="Helical" evidence="2">
    <location>
        <begin position="126"/>
        <end position="145"/>
    </location>
</feature>
<sequence>MTDPLRDSHERWLVRALQVGLAVVAGYGLYRGETAVFVNGLVSLGVTFVPALVRRDLGISMDTSYVLVISVAVFVHAVGLLGPYRTLPWYDSVAHALSATVVAGAGYVTVKAVERNSERTTLPPEAEFVFILVFVMAFGVLWEIVEFGAELASAAVGGTAVLVQYGLDDIINDLLFNQVGALVVAGWDAARPEKAADEAAEAMDDQLFPARPVPRSMRHEHLVVTIEAGTKERIDADLDAGESLEAWVADAVERKLDGGETDASDVTDEASDASDVTDEASDADDYEEGFEYVDDCAI</sequence>
<dbReference type="Pfam" id="PF09997">
    <property type="entry name" value="DUF2238"/>
    <property type="match status" value="1"/>
</dbReference>
<dbReference type="RefSeq" id="WP_382210038.1">
    <property type="nucleotide sequence ID" value="NZ_JBHSZH010000005.1"/>
</dbReference>
<keyword evidence="2" id="KW-1133">Transmembrane helix</keyword>
<organism evidence="3 4">
    <name type="scientific">Halorussus caseinilyticus</name>
    <dbReference type="NCBI Taxonomy" id="3034025"/>
    <lineage>
        <taxon>Archaea</taxon>
        <taxon>Methanobacteriati</taxon>
        <taxon>Methanobacteriota</taxon>
        <taxon>Stenosarchaea group</taxon>
        <taxon>Halobacteria</taxon>
        <taxon>Halobacteriales</taxon>
        <taxon>Haladaptataceae</taxon>
        <taxon>Halorussus</taxon>
    </lineage>
</organism>
<dbReference type="AlphaFoldDB" id="A0ABD5WRT1"/>
<evidence type="ECO:0000256" key="2">
    <source>
        <dbReference type="SAM" id="Phobius"/>
    </source>
</evidence>
<keyword evidence="2" id="KW-0472">Membrane</keyword>
<evidence type="ECO:0000313" key="4">
    <source>
        <dbReference type="Proteomes" id="UP001596407"/>
    </source>
</evidence>
<dbReference type="EMBL" id="JBHSZH010000005">
    <property type="protein sequence ID" value="MFC7081396.1"/>
    <property type="molecule type" value="Genomic_DNA"/>
</dbReference>
<name>A0ABD5WRT1_9EURY</name>
<feature type="region of interest" description="Disordered" evidence="1">
    <location>
        <begin position="257"/>
        <end position="289"/>
    </location>
</feature>
<dbReference type="InterPro" id="IPR014509">
    <property type="entry name" value="YjdF-like"/>
</dbReference>
<feature type="compositionally biased region" description="Acidic residues" evidence="1">
    <location>
        <begin position="259"/>
        <end position="289"/>
    </location>
</feature>
<dbReference type="Proteomes" id="UP001596407">
    <property type="component" value="Unassembled WGS sequence"/>
</dbReference>